<feature type="transmembrane region" description="Helical" evidence="6">
    <location>
        <begin position="196"/>
        <end position="229"/>
    </location>
</feature>
<feature type="domain" description="Rhodopsin" evidence="7">
    <location>
        <begin position="31"/>
        <end position="215"/>
    </location>
</feature>
<evidence type="ECO:0000256" key="1">
    <source>
        <dbReference type="ARBA" id="ARBA00004141"/>
    </source>
</evidence>
<evidence type="ECO:0000256" key="3">
    <source>
        <dbReference type="ARBA" id="ARBA00022989"/>
    </source>
</evidence>
<gene>
    <name evidence="8" type="ORF">PISMIDRAFT_363660</name>
</gene>
<evidence type="ECO:0000259" key="7">
    <source>
        <dbReference type="Pfam" id="PF20684"/>
    </source>
</evidence>
<keyword evidence="2 6" id="KW-0812">Transmembrane</keyword>
<organism evidence="8 9">
    <name type="scientific">Pisolithus microcarpus 441</name>
    <dbReference type="NCBI Taxonomy" id="765257"/>
    <lineage>
        <taxon>Eukaryota</taxon>
        <taxon>Fungi</taxon>
        <taxon>Dikarya</taxon>
        <taxon>Basidiomycota</taxon>
        <taxon>Agaricomycotina</taxon>
        <taxon>Agaricomycetes</taxon>
        <taxon>Agaricomycetidae</taxon>
        <taxon>Boletales</taxon>
        <taxon>Sclerodermatineae</taxon>
        <taxon>Pisolithaceae</taxon>
        <taxon>Pisolithus</taxon>
    </lineage>
</organism>
<feature type="transmembrane region" description="Helical" evidence="6">
    <location>
        <begin position="47"/>
        <end position="69"/>
    </location>
</feature>
<comment type="subcellular location">
    <subcellularLocation>
        <location evidence="1">Membrane</location>
        <topology evidence="1">Multi-pass membrane protein</topology>
    </subcellularLocation>
</comment>
<reference evidence="9" key="2">
    <citation type="submission" date="2015-01" db="EMBL/GenBank/DDBJ databases">
        <title>Evolutionary Origins and Diversification of the Mycorrhizal Mutualists.</title>
        <authorList>
            <consortium name="DOE Joint Genome Institute"/>
            <consortium name="Mycorrhizal Genomics Consortium"/>
            <person name="Kohler A."/>
            <person name="Kuo A."/>
            <person name="Nagy L.G."/>
            <person name="Floudas D."/>
            <person name="Copeland A."/>
            <person name="Barry K.W."/>
            <person name="Cichocki N."/>
            <person name="Veneault-Fourrey C."/>
            <person name="LaButti K."/>
            <person name="Lindquist E.A."/>
            <person name="Lipzen A."/>
            <person name="Lundell T."/>
            <person name="Morin E."/>
            <person name="Murat C."/>
            <person name="Riley R."/>
            <person name="Ohm R."/>
            <person name="Sun H."/>
            <person name="Tunlid A."/>
            <person name="Henrissat B."/>
            <person name="Grigoriev I.V."/>
            <person name="Hibbett D.S."/>
            <person name="Martin F."/>
        </authorList>
    </citation>
    <scope>NUCLEOTIDE SEQUENCE [LARGE SCALE GENOMIC DNA]</scope>
    <source>
        <strain evidence="9">441</strain>
    </source>
</reference>
<name>A0A0C9YJW6_9AGAM</name>
<keyword evidence="4 6" id="KW-0472">Membrane</keyword>
<dbReference type="PANTHER" id="PTHR33048:SF162">
    <property type="entry name" value="SATRATOXIN BIOSYNTHESIS SC1 CLUSTER PROTEIN 4"/>
    <property type="match status" value="1"/>
</dbReference>
<dbReference type="GO" id="GO:0016020">
    <property type="term" value="C:membrane"/>
    <property type="evidence" value="ECO:0007669"/>
    <property type="project" value="UniProtKB-SubCell"/>
</dbReference>
<dbReference type="Pfam" id="PF20684">
    <property type="entry name" value="Fung_rhodopsin"/>
    <property type="match status" value="1"/>
</dbReference>
<evidence type="ECO:0000256" key="4">
    <source>
        <dbReference type="ARBA" id="ARBA00023136"/>
    </source>
</evidence>
<dbReference type="AlphaFoldDB" id="A0A0C9YJW6"/>
<evidence type="ECO:0000256" key="6">
    <source>
        <dbReference type="SAM" id="Phobius"/>
    </source>
</evidence>
<dbReference type="Proteomes" id="UP000054018">
    <property type="component" value="Unassembled WGS sequence"/>
</dbReference>
<evidence type="ECO:0000256" key="5">
    <source>
        <dbReference type="ARBA" id="ARBA00038359"/>
    </source>
</evidence>
<dbReference type="InterPro" id="IPR049326">
    <property type="entry name" value="Rhodopsin_dom_fungi"/>
</dbReference>
<dbReference type="PANTHER" id="PTHR33048">
    <property type="entry name" value="PTH11-LIKE INTEGRAL MEMBRANE PROTEIN (AFU_ORTHOLOGUE AFUA_5G11245)"/>
    <property type="match status" value="1"/>
</dbReference>
<reference evidence="8 9" key="1">
    <citation type="submission" date="2014-04" db="EMBL/GenBank/DDBJ databases">
        <authorList>
            <consortium name="DOE Joint Genome Institute"/>
            <person name="Kuo A."/>
            <person name="Kohler A."/>
            <person name="Costa M.D."/>
            <person name="Nagy L.G."/>
            <person name="Floudas D."/>
            <person name="Copeland A."/>
            <person name="Barry K.W."/>
            <person name="Cichocki N."/>
            <person name="Veneault-Fourrey C."/>
            <person name="LaButti K."/>
            <person name="Lindquist E.A."/>
            <person name="Lipzen A."/>
            <person name="Lundell T."/>
            <person name="Morin E."/>
            <person name="Murat C."/>
            <person name="Sun H."/>
            <person name="Tunlid A."/>
            <person name="Henrissat B."/>
            <person name="Grigoriev I.V."/>
            <person name="Hibbett D.S."/>
            <person name="Martin F."/>
            <person name="Nordberg H.P."/>
            <person name="Cantor M.N."/>
            <person name="Hua S.X."/>
        </authorList>
    </citation>
    <scope>NUCLEOTIDE SEQUENCE [LARGE SCALE GENOMIC DNA]</scope>
    <source>
        <strain evidence="8 9">441</strain>
    </source>
</reference>
<keyword evidence="9" id="KW-1185">Reference proteome</keyword>
<feature type="transmembrane region" description="Helical" evidence="6">
    <location>
        <begin position="75"/>
        <end position="92"/>
    </location>
</feature>
<dbReference type="HOGENOM" id="CLU_052841_1_0_1"/>
<feature type="transmembrane region" description="Helical" evidence="6">
    <location>
        <begin position="156"/>
        <end position="184"/>
    </location>
</feature>
<keyword evidence="3 6" id="KW-1133">Transmembrane helix</keyword>
<protein>
    <recommendedName>
        <fullName evidence="7">Rhodopsin domain-containing protein</fullName>
    </recommendedName>
</protein>
<dbReference type="InterPro" id="IPR052337">
    <property type="entry name" value="SAT4-like"/>
</dbReference>
<evidence type="ECO:0000256" key="2">
    <source>
        <dbReference type="ARBA" id="ARBA00022692"/>
    </source>
</evidence>
<comment type="similarity">
    <text evidence="5">Belongs to the SAT4 family.</text>
</comment>
<proteinExistence type="inferred from homology"/>
<dbReference type="STRING" id="765257.A0A0C9YJW6"/>
<accession>A0A0C9YJW6</accession>
<evidence type="ECO:0000313" key="9">
    <source>
        <dbReference type="Proteomes" id="UP000054018"/>
    </source>
</evidence>
<sequence>MDSHGVSVNVIKKASVGTATLQVIGLLLAVFRLWFRFRIRRLWWEDAWAFAAFVFATNYLIGSWLYVYSEKPTSTVGYWISILTSNAVIWLVRHSTLFSVARIIYPSLTLRGMVLGIALMFFLLFISFMAAKLWYYCRDLSWTNNTLFFGNALLPLSTNLIIFELTIDFIADAVLIVLPIKLLWSVKLPTRQRRMILLVFASGIMVTIAAICRAICQLLDLILIVPLVMDVEVRTHRVVGLSYLIL</sequence>
<feature type="transmembrane region" description="Helical" evidence="6">
    <location>
        <begin position="14"/>
        <end position="35"/>
    </location>
</feature>
<dbReference type="OrthoDB" id="444631at2759"/>
<feature type="transmembrane region" description="Helical" evidence="6">
    <location>
        <begin position="113"/>
        <end position="136"/>
    </location>
</feature>
<evidence type="ECO:0000313" key="8">
    <source>
        <dbReference type="EMBL" id="KIK14099.1"/>
    </source>
</evidence>
<dbReference type="EMBL" id="KN833954">
    <property type="protein sequence ID" value="KIK14099.1"/>
    <property type="molecule type" value="Genomic_DNA"/>
</dbReference>